<dbReference type="Gene3D" id="2.120.10.10">
    <property type="match status" value="1"/>
</dbReference>
<dbReference type="EMBL" id="FOZK01000001">
    <property type="protein sequence ID" value="SFR90157.1"/>
    <property type="molecule type" value="Genomic_DNA"/>
</dbReference>
<dbReference type="AlphaFoldDB" id="A0A1I6KG25"/>
<dbReference type="InterPro" id="IPR036278">
    <property type="entry name" value="Sialidase_sf"/>
</dbReference>
<evidence type="ECO:0000313" key="1">
    <source>
        <dbReference type="EMBL" id="SFR90157.1"/>
    </source>
</evidence>
<evidence type="ECO:0000313" key="2">
    <source>
        <dbReference type="Proteomes" id="UP000199062"/>
    </source>
</evidence>
<dbReference type="STRING" id="767519.SAMN05216559_0756"/>
<reference evidence="1 2" key="1">
    <citation type="submission" date="2016-10" db="EMBL/GenBank/DDBJ databases">
        <authorList>
            <person name="de Groot N.N."/>
        </authorList>
    </citation>
    <scope>NUCLEOTIDE SEQUENCE [LARGE SCALE GENOMIC DNA]</scope>
    <source>
        <strain evidence="1 2">CGMCC 1.10457</strain>
    </source>
</reference>
<sequence length="379" mass="42719">MPFYDIIQPQGLYVDTTHSTYVVWQGKGIASYICEYSHKDKSWGSSVKIRDHPAEADYHGGPSLVRDQDGYIHVFYGSHGSNQLYSRSKSPDDITAWEHRASFEGGFTYPKPVVVDGRLHLFMRRNEGGPYNVETHYRSKDNGENWQGGEVIIDHGEGWTVYTGGIATRGDEIHLGWVAHDHETGKRLNVYHARLNPATGNLRAADGTDIGSRVSADEAEAVCKVFDSGESQCSTVRCKFDRKGALYLFFKHNDPSEGWVLKWTKWDGSSWRTPQTITSVGHKYNSHEEIVSTASDIKAYVTCSDRGRRSGKLQRLEYDGSEWSLIEQFRSSDDGVGINNPQIVRNHVNELEVVFAEEDYEDIENGDLRTFAYGEGGFV</sequence>
<keyword evidence="2" id="KW-1185">Reference proteome</keyword>
<accession>A0A1I6KG25</accession>
<proteinExistence type="predicted"/>
<dbReference type="Pfam" id="PF15892">
    <property type="entry name" value="BNR_4"/>
    <property type="match status" value="1"/>
</dbReference>
<protein>
    <submittedName>
        <fullName evidence="1">BNR repeat-containing family member</fullName>
    </submittedName>
</protein>
<gene>
    <name evidence="1" type="ORF">SAMN05216559_0756</name>
</gene>
<organism evidence="1 2">
    <name type="scientific">Halomicrobium zhouii</name>
    <dbReference type="NCBI Taxonomy" id="767519"/>
    <lineage>
        <taxon>Archaea</taxon>
        <taxon>Methanobacteriati</taxon>
        <taxon>Methanobacteriota</taxon>
        <taxon>Stenosarchaea group</taxon>
        <taxon>Halobacteria</taxon>
        <taxon>Halobacteriales</taxon>
        <taxon>Haloarculaceae</taxon>
        <taxon>Halomicrobium</taxon>
    </lineage>
</organism>
<dbReference type="Proteomes" id="UP000199062">
    <property type="component" value="Unassembled WGS sequence"/>
</dbReference>
<dbReference type="SUPFAM" id="SSF50939">
    <property type="entry name" value="Sialidases"/>
    <property type="match status" value="1"/>
</dbReference>
<name>A0A1I6KG25_9EURY</name>
<dbReference type="CDD" id="cd15482">
    <property type="entry name" value="Sialidase_non-viral"/>
    <property type="match status" value="1"/>
</dbReference>